<name>A0A7I8VUZ2_9ANNE</name>
<comment type="caution">
    <text evidence="2">The sequence shown here is derived from an EMBL/GenBank/DDBJ whole genome shotgun (WGS) entry which is preliminary data.</text>
</comment>
<keyword evidence="1" id="KW-0732">Signal</keyword>
<feature type="chain" id="PRO_5029674578" evidence="1">
    <location>
        <begin position="21"/>
        <end position="192"/>
    </location>
</feature>
<gene>
    <name evidence="2" type="ORF">DGYR_LOCUS8208</name>
</gene>
<organism evidence="2 3">
    <name type="scientific">Dimorphilus gyrociliatus</name>
    <dbReference type="NCBI Taxonomy" id="2664684"/>
    <lineage>
        <taxon>Eukaryota</taxon>
        <taxon>Metazoa</taxon>
        <taxon>Spiralia</taxon>
        <taxon>Lophotrochozoa</taxon>
        <taxon>Annelida</taxon>
        <taxon>Polychaeta</taxon>
        <taxon>Polychaeta incertae sedis</taxon>
        <taxon>Dinophilidae</taxon>
        <taxon>Dimorphilus</taxon>
    </lineage>
</organism>
<keyword evidence="3" id="KW-1185">Reference proteome</keyword>
<evidence type="ECO:0000256" key="1">
    <source>
        <dbReference type="SAM" id="SignalP"/>
    </source>
</evidence>
<accession>A0A7I8VUZ2</accession>
<feature type="signal peptide" evidence="1">
    <location>
        <begin position="1"/>
        <end position="20"/>
    </location>
</feature>
<evidence type="ECO:0000313" key="2">
    <source>
        <dbReference type="EMBL" id="CAD5120052.1"/>
    </source>
</evidence>
<evidence type="ECO:0000313" key="3">
    <source>
        <dbReference type="Proteomes" id="UP000549394"/>
    </source>
</evidence>
<reference evidence="2 3" key="1">
    <citation type="submission" date="2020-08" db="EMBL/GenBank/DDBJ databases">
        <authorList>
            <person name="Hejnol A."/>
        </authorList>
    </citation>
    <scope>NUCLEOTIDE SEQUENCE [LARGE SCALE GENOMIC DNA]</scope>
</reference>
<dbReference type="EMBL" id="CAJFCJ010000012">
    <property type="protein sequence ID" value="CAD5120052.1"/>
    <property type="molecule type" value="Genomic_DNA"/>
</dbReference>
<dbReference type="Proteomes" id="UP000549394">
    <property type="component" value="Unassembled WGS sequence"/>
</dbReference>
<dbReference type="AlphaFoldDB" id="A0A7I8VUZ2"/>
<protein>
    <submittedName>
        <fullName evidence="2">DgyrCDS8634</fullName>
    </submittedName>
</protein>
<proteinExistence type="predicted"/>
<sequence>MESYCLVLIFFALTIDKTLQIKPMKSNLNIEIQAKDYLGIAVPSLKRSKRNIISTRRHCFHLAQNCNYIFIKLLEKSYHKGFSVEGFSGAYKKQLSCLKSVNKHPCKVKYFHKIKKRIQKITSYDCKCELKSCNGIPLEDCSVWYCQQNAFQHCNAQDGQEKSAQDMKSICPGNGGYTKSSCSKGSRRFFIG</sequence>